<evidence type="ECO:0000256" key="7">
    <source>
        <dbReference type="ARBA" id="ARBA00022737"/>
    </source>
</evidence>
<evidence type="ECO:0000256" key="6">
    <source>
        <dbReference type="ARBA" id="ARBA00022729"/>
    </source>
</evidence>
<gene>
    <name evidence="14" type="ORF">G2W53_016901</name>
</gene>
<keyword evidence="5" id="KW-0812">Transmembrane</keyword>
<dbReference type="SMART" id="SM00369">
    <property type="entry name" value="LRR_TYP"/>
    <property type="match status" value="7"/>
</dbReference>
<dbReference type="InterPro" id="IPR013210">
    <property type="entry name" value="LRR_N_plant-typ"/>
</dbReference>
<dbReference type="InterPro" id="IPR001611">
    <property type="entry name" value="Leu-rich_rpt"/>
</dbReference>
<dbReference type="Proteomes" id="UP000634136">
    <property type="component" value="Unassembled WGS sequence"/>
</dbReference>
<dbReference type="InterPro" id="IPR046956">
    <property type="entry name" value="RLP23-like"/>
</dbReference>
<evidence type="ECO:0000256" key="9">
    <source>
        <dbReference type="ARBA" id="ARBA00023136"/>
    </source>
</evidence>
<name>A0A834TPZ0_9FABA</name>
<evidence type="ECO:0000256" key="5">
    <source>
        <dbReference type="ARBA" id="ARBA00022692"/>
    </source>
</evidence>
<dbReference type="Pfam" id="PF13855">
    <property type="entry name" value="LRR_8"/>
    <property type="match status" value="1"/>
</dbReference>
<comment type="subcellular location">
    <subcellularLocation>
        <location evidence="1">Cell membrane</location>
        <topology evidence="1">Single-pass type I membrane protein</topology>
    </subcellularLocation>
</comment>
<dbReference type="PANTHER" id="PTHR48061">
    <property type="entry name" value="LEUCINE-RICH REPEAT RECEPTOR PROTEIN KINASE EMS1-LIKE-RELATED"/>
    <property type="match status" value="1"/>
</dbReference>
<dbReference type="EMBL" id="JAAIUW010000006">
    <property type="protein sequence ID" value="KAF7825737.1"/>
    <property type="molecule type" value="Genomic_DNA"/>
</dbReference>
<evidence type="ECO:0000256" key="8">
    <source>
        <dbReference type="ARBA" id="ARBA00022989"/>
    </source>
</evidence>
<evidence type="ECO:0000256" key="12">
    <source>
        <dbReference type="SAM" id="SignalP"/>
    </source>
</evidence>
<protein>
    <submittedName>
        <fullName evidence="14">Receptor-like protein 12</fullName>
    </submittedName>
</protein>
<organism evidence="14 15">
    <name type="scientific">Senna tora</name>
    <dbReference type="NCBI Taxonomy" id="362788"/>
    <lineage>
        <taxon>Eukaryota</taxon>
        <taxon>Viridiplantae</taxon>
        <taxon>Streptophyta</taxon>
        <taxon>Embryophyta</taxon>
        <taxon>Tracheophyta</taxon>
        <taxon>Spermatophyta</taxon>
        <taxon>Magnoliopsida</taxon>
        <taxon>eudicotyledons</taxon>
        <taxon>Gunneridae</taxon>
        <taxon>Pentapetalae</taxon>
        <taxon>rosids</taxon>
        <taxon>fabids</taxon>
        <taxon>Fabales</taxon>
        <taxon>Fabaceae</taxon>
        <taxon>Caesalpinioideae</taxon>
        <taxon>Cassia clade</taxon>
        <taxon>Senna</taxon>
    </lineage>
</organism>
<comment type="similarity">
    <text evidence="2">Belongs to the RLP family.</text>
</comment>
<dbReference type="FunFam" id="3.80.10.10:FF:000041">
    <property type="entry name" value="LRR receptor-like serine/threonine-protein kinase ERECTA"/>
    <property type="match status" value="1"/>
</dbReference>
<dbReference type="InterPro" id="IPR003591">
    <property type="entry name" value="Leu-rich_rpt_typical-subtyp"/>
</dbReference>
<dbReference type="Pfam" id="PF00560">
    <property type="entry name" value="LRR_1"/>
    <property type="match status" value="7"/>
</dbReference>
<reference evidence="14" key="1">
    <citation type="submission" date="2020-09" db="EMBL/GenBank/DDBJ databases">
        <title>Genome-Enabled Discovery of Anthraquinone Biosynthesis in Senna tora.</title>
        <authorList>
            <person name="Kang S.-H."/>
            <person name="Pandey R.P."/>
            <person name="Lee C.-M."/>
            <person name="Sim J.-S."/>
            <person name="Jeong J.-T."/>
            <person name="Choi B.-S."/>
            <person name="Jung M."/>
            <person name="Ginzburg D."/>
            <person name="Zhao K."/>
            <person name="Won S.Y."/>
            <person name="Oh T.-J."/>
            <person name="Yu Y."/>
            <person name="Kim N.-H."/>
            <person name="Lee O.R."/>
            <person name="Lee T.-H."/>
            <person name="Bashyal P."/>
            <person name="Kim T.-S."/>
            <person name="Lee W.-H."/>
            <person name="Kawkins C."/>
            <person name="Kim C.-K."/>
            <person name="Kim J.S."/>
            <person name="Ahn B.O."/>
            <person name="Rhee S.Y."/>
            <person name="Sohng J.K."/>
        </authorList>
    </citation>
    <scope>NUCLEOTIDE SEQUENCE</scope>
    <source>
        <tissue evidence="14">Leaf</tissue>
    </source>
</reference>
<keyword evidence="6 12" id="KW-0732">Signal</keyword>
<dbReference type="Pfam" id="PF08263">
    <property type="entry name" value="LRRNT_2"/>
    <property type="match status" value="1"/>
</dbReference>
<evidence type="ECO:0000313" key="15">
    <source>
        <dbReference type="Proteomes" id="UP000634136"/>
    </source>
</evidence>
<evidence type="ECO:0000259" key="13">
    <source>
        <dbReference type="Pfam" id="PF08263"/>
    </source>
</evidence>
<dbReference type="InterPro" id="IPR032675">
    <property type="entry name" value="LRR_dom_sf"/>
</dbReference>
<accession>A0A834TPZ0</accession>
<dbReference type="Gene3D" id="3.80.10.10">
    <property type="entry name" value="Ribonuclease Inhibitor"/>
    <property type="match status" value="3"/>
</dbReference>
<evidence type="ECO:0000256" key="4">
    <source>
        <dbReference type="ARBA" id="ARBA00022614"/>
    </source>
</evidence>
<dbReference type="OrthoDB" id="676979at2759"/>
<keyword evidence="8" id="KW-1133">Transmembrane helix</keyword>
<sequence>MLYLLLLYPLFTFSVTNSFSSVQPPLCHEDESSALMQFKQSFVITKSASYSSFSYPKTVSWTLSTDCCSWDGVECDDQTGHVIGLHLNSSQLHGSIASNSSLFHLFHLQRLNLSDNHFNYSQIPSTLAHLSRLTHLDLSNSEFSGEIPEEISQLSKLLTLNLCCNYFPSYTQINLLQLKQQNFRSITQNLTNLEVLYLSYVNISSPIPNTLTNLSSLKVLRLHGTGVYGDFPIGIFHLPNLQILKVGSNQGLSGYLPASIGNLNALQVLGMDHCNFSGSIPSSLGNLSQLQYLELSRNKFHGEIPHSIFSLENLRFLYLCRNSWTGEIDLNMFWNLKSLTDLCLSDISFSLLAKTSSVNASLPKNIRSLYLKYCNIEEFPKLLKDQDQLEILDLSYNKIHDTLPSWMWRKENLWALHISNNFLVGEISPLICNLKSLEFLDLSFNRLSGIMPPCLGVFSENLHTLNLANNKLFGFIPQEFMKGNALQMIDFSHNNLQDQLPKALTNCRMLEYLDVSNNQINDSFPFWLGALPELKVLALRSNKFYGVLSSPRTFTFPKLHIIDLSQNDFSGNLPLELIQNWESMRASNTNKLEYEQCYHYYKDTGKYQSFDNSYSFRIFNKGNLLKSDDHVVPTSATNEDEDSWFPFEFDWKIVVIGYGGGLLFGLAMGSTYNWEKHALLWLIRVHRRVQRRY</sequence>
<evidence type="ECO:0000256" key="1">
    <source>
        <dbReference type="ARBA" id="ARBA00004251"/>
    </source>
</evidence>
<keyword evidence="7" id="KW-0677">Repeat</keyword>
<evidence type="ECO:0000256" key="10">
    <source>
        <dbReference type="ARBA" id="ARBA00023170"/>
    </source>
</evidence>
<keyword evidence="4" id="KW-0433">Leucine-rich repeat</keyword>
<dbReference type="AlphaFoldDB" id="A0A834TPZ0"/>
<feature type="chain" id="PRO_5032962107" evidence="12">
    <location>
        <begin position="19"/>
        <end position="693"/>
    </location>
</feature>
<proteinExistence type="inferred from homology"/>
<dbReference type="PANTHER" id="PTHR48061:SF29">
    <property type="entry name" value="RECEPTOR-LIKE KINASE FAMILY PROTEIN, PUTATIVE-RELATED"/>
    <property type="match status" value="1"/>
</dbReference>
<evidence type="ECO:0000256" key="3">
    <source>
        <dbReference type="ARBA" id="ARBA00022475"/>
    </source>
</evidence>
<evidence type="ECO:0000313" key="14">
    <source>
        <dbReference type="EMBL" id="KAF7825737.1"/>
    </source>
</evidence>
<comment type="caution">
    <text evidence="14">The sequence shown here is derived from an EMBL/GenBank/DDBJ whole genome shotgun (WGS) entry which is preliminary data.</text>
</comment>
<keyword evidence="10 14" id="KW-0675">Receptor</keyword>
<keyword evidence="9" id="KW-0472">Membrane</keyword>
<evidence type="ECO:0000256" key="11">
    <source>
        <dbReference type="ARBA" id="ARBA00023180"/>
    </source>
</evidence>
<evidence type="ECO:0000256" key="2">
    <source>
        <dbReference type="ARBA" id="ARBA00009592"/>
    </source>
</evidence>
<keyword evidence="15" id="KW-1185">Reference proteome</keyword>
<keyword evidence="3" id="KW-1003">Cell membrane</keyword>
<feature type="signal peptide" evidence="12">
    <location>
        <begin position="1"/>
        <end position="18"/>
    </location>
</feature>
<dbReference type="SUPFAM" id="SSF52058">
    <property type="entry name" value="L domain-like"/>
    <property type="match status" value="1"/>
</dbReference>
<dbReference type="FunFam" id="3.80.10.10:FF:000095">
    <property type="entry name" value="LRR receptor-like serine/threonine-protein kinase GSO1"/>
    <property type="match status" value="1"/>
</dbReference>
<keyword evidence="11" id="KW-0325">Glycoprotein</keyword>
<dbReference type="GO" id="GO:0005886">
    <property type="term" value="C:plasma membrane"/>
    <property type="evidence" value="ECO:0007669"/>
    <property type="project" value="UniProtKB-SubCell"/>
</dbReference>
<dbReference type="SUPFAM" id="SSF52047">
    <property type="entry name" value="RNI-like"/>
    <property type="match status" value="1"/>
</dbReference>
<feature type="domain" description="Leucine-rich repeat-containing N-terminal plant-type" evidence="13">
    <location>
        <begin position="28"/>
        <end position="76"/>
    </location>
</feature>